<reference evidence="2" key="1">
    <citation type="journal article" date="2014" name="Front. Microbiol.">
        <title>High frequency of phylogenetically diverse reductive dehalogenase-homologous genes in deep subseafloor sedimentary metagenomes.</title>
        <authorList>
            <person name="Kawai M."/>
            <person name="Futagami T."/>
            <person name="Toyoda A."/>
            <person name="Takaki Y."/>
            <person name="Nishi S."/>
            <person name="Hori S."/>
            <person name="Arai W."/>
            <person name="Tsubouchi T."/>
            <person name="Morono Y."/>
            <person name="Uchiyama I."/>
            <person name="Ito T."/>
            <person name="Fujiyama A."/>
            <person name="Inagaki F."/>
            <person name="Takami H."/>
        </authorList>
    </citation>
    <scope>NUCLEOTIDE SEQUENCE</scope>
    <source>
        <strain evidence="2">Expedition CK06-06</strain>
    </source>
</reference>
<dbReference type="PANTHER" id="PTHR35902">
    <property type="entry name" value="S-LAYER DOMAIN-LIKE PROTEIN-RELATED"/>
    <property type="match status" value="1"/>
</dbReference>
<keyword evidence="1" id="KW-1133">Transmembrane helix</keyword>
<name>X0VY77_9ZZZZ</name>
<accession>X0VY77</accession>
<keyword evidence="1" id="KW-0812">Transmembrane</keyword>
<sequence length="161" mass="18213">MISVVVNSEPILGVDVEDGLLLKVQVNELRIDIVNKGLSDVKFLEIEIGSSTYFDVLSSKNVYIGDIDSDDFDSAEFRIFFKKNTPDNIVIPVSIFYKDALNKEHTDNLNLQVKVYSNEKAIELGLLEKSYTGLYAGVIGGLFVIYIIYRKIKKRRLKKSV</sequence>
<evidence type="ECO:0000313" key="2">
    <source>
        <dbReference type="EMBL" id="GAG23285.1"/>
    </source>
</evidence>
<evidence type="ECO:0008006" key="3">
    <source>
        <dbReference type="Google" id="ProtNLM"/>
    </source>
</evidence>
<protein>
    <recommendedName>
        <fullName evidence="3">CARDB domain-containing protein</fullName>
    </recommendedName>
</protein>
<dbReference type="EMBL" id="BARS01034528">
    <property type="protein sequence ID" value="GAG23285.1"/>
    <property type="molecule type" value="Genomic_DNA"/>
</dbReference>
<feature type="transmembrane region" description="Helical" evidence="1">
    <location>
        <begin position="131"/>
        <end position="149"/>
    </location>
</feature>
<organism evidence="2">
    <name type="scientific">marine sediment metagenome</name>
    <dbReference type="NCBI Taxonomy" id="412755"/>
    <lineage>
        <taxon>unclassified sequences</taxon>
        <taxon>metagenomes</taxon>
        <taxon>ecological metagenomes</taxon>
    </lineage>
</organism>
<proteinExistence type="predicted"/>
<comment type="caution">
    <text evidence="2">The sequence shown here is derived from an EMBL/GenBank/DDBJ whole genome shotgun (WGS) entry which is preliminary data.</text>
</comment>
<dbReference type="AlphaFoldDB" id="X0VY77"/>
<keyword evidence="1" id="KW-0472">Membrane</keyword>
<evidence type="ECO:0000256" key="1">
    <source>
        <dbReference type="SAM" id="Phobius"/>
    </source>
</evidence>
<dbReference type="PANTHER" id="PTHR35902:SF3">
    <property type="entry name" value="NPCBM-ASSOCIATED, NEW3 DOMAIN OF ALPHA-GALACTOSIDASE"/>
    <property type="match status" value="1"/>
</dbReference>
<gene>
    <name evidence="2" type="ORF">S01H1_53327</name>
</gene>